<keyword evidence="2" id="KW-0677">Repeat</keyword>
<evidence type="ECO:0000313" key="5">
    <source>
        <dbReference type="EMBL" id="PWA38212.1"/>
    </source>
</evidence>
<comment type="similarity">
    <text evidence="1">Belongs to the PPR family. P subfamily.</text>
</comment>
<evidence type="ECO:0000313" key="6">
    <source>
        <dbReference type="Proteomes" id="UP000245207"/>
    </source>
</evidence>
<dbReference type="NCBIfam" id="TIGR00756">
    <property type="entry name" value="PPR"/>
    <property type="match status" value="2"/>
</dbReference>
<proteinExistence type="inferred from homology"/>
<comment type="caution">
    <text evidence="5">The sequence shown here is derived from an EMBL/GenBank/DDBJ whole genome shotgun (WGS) entry which is preliminary data.</text>
</comment>
<dbReference type="InterPro" id="IPR051240">
    <property type="entry name" value="Mito_RNA-Proc/Resp"/>
</dbReference>
<feature type="repeat" description="PPR" evidence="3">
    <location>
        <begin position="219"/>
        <end position="253"/>
    </location>
</feature>
<dbReference type="Pfam" id="PF01535">
    <property type="entry name" value="PPR"/>
    <property type="match status" value="1"/>
</dbReference>
<gene>
    <name evidence="5" type="ORF">CTI12_AA583330</name>
</gene>
<organism evidence="5 6">
    <name type="scientific">Artemisia annua</name>
    <name type="common">Sweet wormwood</name>
    <dbReference type="NCBI Taxonomy" id="35608"/>
    <lineage>
        <taxon>Eukaryota</taxon>
        <taxon>Viridiplantae</taxon>
        <taxon>Streptophyta</taxon>
        <taxon>Embryophyta</taxon>
        <taxon>Tracheophyta</taxon>
        <taxon>Spermatophyta</taxon>
        <taxon>Magnoliopsida</taxon>
        <taxon>eudicotyledons</taxon>
        <taxon>Gunneridae</taxon>
        <taxon>Pentapetalae</taxon>
        <taxon>asterids</taxon>
        <taxon>campanulids</taxon>
        <taxon>Asterales</taxon>
        <taxon>Asteraceae</taxon>
        <taxon>Asteroideae</taxon>
        <taxon>Anthemideae</taxon>
        <taxon>Artemisiinae</taxon>
        <taxon>Artemisia</taxon>
    </lineage>
</organism>
<dbReference type="OrthoDB" id="185373at2759"/>
<dbReference type="InterPro" id="IPR011990">
    <property type="entry name" value="TPR-like_helical_dom_sf"/>
</dbReference>
<name>A0A2U1KN89_ARTAN</name>
<feature type="repeat" description="PPR" evidence="3">
    <location>
        <begin position="254"/>
        <end position="288"/>
    </location>
</feature>
<dbReference type="Gene3D" id="1.25.40.10">
    <property type="entry name" value="Tetratricopeptide repeat domain"/>
    <property type="match status" value="1"/>
</dbReference>
<dbReference type="Pfam" id="PF13041">
    <property type="entry name" value="PPR_2"/>
    <property type="match status" value="1"/>
</dbReference>
<dbReference type="PANTHER" id="PTHR47933:SF11">
    <property type="entry name" value="PENTATRICOPEPTIDE REPEAT-CONTAINING PROTEIN 2"/>
    <property type="match status" value="1"/>
</dbReference>
<evidence type="ECO:0000256" key="4">
    <source>
        <dbReference type="SAM" id="MobiDB-lite"/>
    </source>
</evidence>
<dbReference type="InterPro" id="IPR002885">
    <property type="entry name" value="PPR_rpt"/>
</dbReference>
<dbReference type="PANTHER" id="PTHR47933">
    <property type="entry name" value="PENTATRICOPEPTIDE REPEAT-CONTAINING PROTEIN 1, MITOCHONDRIAL"/>
    <property type="match status" value="1"/>
</dbReference>
<evidence type="ECO:0000256" key="3">
    <source>
        <dbReference type="PROSITE-ProRule" id="PRU00708"/>
    </source>
</evidence>
<evidence type="ECO:0000256" key="2">
    <source>
        <dbReference type="ARBA" id="ARBA00022737"/>
    </source>
</evidence>
<dbReference type="GO" id="GO:0003729">
    <property type="term" value="F:mRNA binding"/>
    <property type="evidence" value="ECO:0007669"/>
    <property type="project" value="TreeGrafter"/>
</dbReference>
<accession>A0A2U1KN89</accession>
<feature type="region of interest" description="Disordered" evidence="4">
    <location>
        <begin position="166"/>
        <end position="195"/>
    </location>
</feature>
<keyword evidence="6" id="KW-1185">Reference proteome</keyword>
<sequence>MAYDMPGDVSQPVVSDGGVTHAHNVSAYDGDFDGPSVQRHRLNDARHVASLSGGLAGGSESSRLNAPLIDALPAVPPALHVISGAQEGSSLPVQPITVDGLESAFMVGTIQHQPFRAHTDAACLQGSSGVPAPFSVGGPSNGVPVILDFTSGQIGCNQVPAGRFDNVSGSLPRATPRGPRRSRARGARAPSNQQDSHNGSYYAIYKLFSVFREERLKPNVKTYTVMVIVHCQQGLFGKAKDLLTKMEENGCLADSVIYNVIVRELLKKNECKEAENHLEEMIDRGFLPDASTIAMLLPLIPSGGQDSRIRTIIQKIT</sequence>
<evidence type="ECO:0000256" key="1">
    <source>
        <dbReference type="ARBA" id="ARBA00007626"/>
    </source>
</evidence>
<dbReference type="PROSITE" id="PS51375">
    <property type="entry name" value="PPR"/>
    <property type="match status" value="2"/>
</dbReference>
<dbReference type="AlphaFoldDB" id="A0A2U1KN89"/>
<dbReference type="Proteomes" id="UP000245207">
    <property type="component" value="Unassembled WGS sequence"/>
</dbReference>
<protein>
    <submittedName>
        <fullName evidence="5">Tetratricopeptide-like helical domain-containing protein</fullName>
    </submittedName>
</protein>
<dbReference type="EMBL" id="PKPP01015875">
    <property type="protein sequence ID" value="PWA38212.1"/>
    <property type="molecule type" value="Genomic_DNA"/>
</dbReference>
<reference evidence="5 6" key="1">
    <citation type="journal article" date="2018" name="Mol. Plant">
        <title>The genome of Artemisia annua provides insight into the evolution of Asteraceae family and artemisinin biosynthesis.</title>
        <authorList>
            <person name="Shen Q."/>
            <person name="Zhang L."/>
            <person name="Liao Z."/>
            <person name="Wang S."/>
            <person name="Yan T."/>
            <person name="Shi P."/>
            <person name="Liu M."/>
            <person name="Fu X."/>
            <person name="Pan Q."/>
            <person name="Wang Y."/>
            <person name="Lv Z."/>
            <person name="Lu X."/>
            <person name="Zhang F."/>
            <person name="Jiang W."/>
            <person name="Ma Y."/>
            <person name="Chen M."/>
            <person name="Hao X."/>
            <person name="Li L."/>
            <person name="Tang Y."/>
            <person name="Lv G."/>
            <person name="Zhou Y."/>
            <person name="Sun X."/>
            <person name="Brodelius P.E."/>
            <person name="Rose J.K.C."/>
            <person name="Tang K."/>
        </authorList>
    </citation>
    <scope>NUCLEOTIDE SEQUENCE [LARGE SCALE GENOMIC DNA]</scope>
    <source>
        <strain evidence="6">cv. Huhao1</strain>
        <tissue evidence="5">Leaf</tissue>
    </source>
</reference>